<dbReference type="Pfam" id="PF13609">
    <property type="entry name" value="Porin_4"/>
    <property type="match status" value="1"/>
</dbReference>
<keyword evidence="9" id="KW-0472">Membrane</keyword>
<dbReference type="InterPro" id="IPR023614">
    <property type="entry name" value="Porin_dom_sf"/>
</dbReference>
<dbReference type="GO" id="GO:0046930">
    <property type="term" value="C:pore complex"/>
    <property type="evidence" value="ECO:0007669"/>
    <property type="project" value="UniProtKB-KW"/>
</dbReference>
<keyword evidence="10" id="KW-0998">Cell outer membrane</keyword>
<keyword evidence="4" id="KW-1134">Transmembrane beta strand</keyword>
<evidence type="ECO:0000256" key="10">
    <source>
        <dbReference type="ARBA" id="ARBA00023237"/>
    </source>
</evidence>
<keyword evidence="5" id="KW-0812">Transmembrane</keyword>
<dbReference type="Gene3D" id="2.40.160.10">
    <property type="entry name" value="Porin"/>
    <property type="match status" value="1"/>
</dbReference>
<evidence type="ECO:0000256" key="5">
    <source>
        <dbReference type="ARBA" id="ARBA00022692"/>
    </source>
</evidence>
<evidence type="ECO:0000256" key="1">
    <source>
        <dbReference type="ARBA" id="ARBA00004571"/>
    </source>
</evidence>
<evidence type="ECO:0000256" key="9">
    <source>
        <dbReference type="ARBA" id="ARBA00023136"/>
    </source>
</evidence>
<dbReference type="RefSeq" id="WP_119524640.1">
    <property type="nucleotide sequence ID" value="NZ_NRHC01000025.1"/>
</dbReference>
<accession>A0A3A1Y8Y0</accession>
<evidence type="ECO:0000259" key="12">
    <source>
        <dbReference type="Pfam" id="PF13609"/>
    </source>
</evidence>
<evidence type="ECO:0000256" key="6">
    <source>
        <dbReference type="ARBA" id="ARBA00022729"/>
    </source>
</evidence>
<keyword evidence="7" id="KW-0406">Ion transport</keyword>
<evidence type="ECO:0000313" key="14">
    <source>
        <dbReference type="Proteomes" id="UP000265691"/>
    </source>
</evidence>
<proteinExistence type="predicted"/>
<dbReference type="Proteomes" id="UP000265691">
    <property type="component" value="Unassembled WGS sequence"/>
</dbReference>
<dbReference type="OrthoDB" id="5672338at2"/>
<dbReference type="InterPro" id="IPR033900">
    <property type="entry name" value="Gram_neg_porin_domain"/>
</dbReference>
<evidence type="ECO:0000256" key="11">
    <source>
        <dbReference type="SAM" id="SignalP"/>
    </source>
</evidence>
<dbReference type="GO" id="GO:0009279">
    <property type="term" value="C:cell outer membrane"/>
    <property type="evidence" value="ECO:0007669"/>
    <property type="project" value="UniProtKB-SubCell"/>
</dbReference>
<keyword evidence="8" id="KW-0626">Porin</keyword>
<keyword evidence="6 11" id="KW-0732">Signal</keyword>
<dbReference type="AlphaFoldDB" id="A0A3A1Y8Y0"/>
<evidence type="ECO:0000256" key="8">
    <source>
        <dbReference type="ARBA" id="ARBA00023114"/>
    </source>
</evidence>
<keyword evidence="14" id="KW-1185">Reference proteome</keyword>
<organism evidence="13 14">
    <name type="scientific">Psittacicella hinzii</name>
    <dbReference type="NCBI Taxonomy" id="2028575"/>
    <lineage>
        <taxon>Bacteria</taxon>
        <taxon>Pseudomonadati</taxon>
        <taxon>Pseudomonadota</taxon>
        <taxon>Gammaproteobacteria</taxon>
        <taxon>Pasteurellales</taxon>
        <taxon>Psittacicellaceae</taxon>
        <taxon>Psittacicella</taxon>
    </lineage>
</organism>
<dbReference type="SUPFAM" id="SSF56935">
    <property type="entry name" value="Porins"/>
    <property type="match status" value="1"/>
</dbReference>
<feature type="domain" description="Porin" evidence="12">
    <location>
        <begin position="9"/>
        <end position="335"/>
    </location>
</feature>
<gene>
    <name evidence="13" type="ORF">CKF54_02130</name>
</gene>
<evidence type="ECO:0000256" key="4">
    <source>
        <dbReference type="ARBA" id="ARBA00022452"/>
    </source>
</evidence>
<comment type="subunit">
    <text evidence="2">Homotrimer.</text>
</comment>
<reference evidence="13 14" key="1">
    <citation type="submission" date="2017-08" db="EMBL/GenBank/DDBJ databases">
        <title>Reclassification of Bisgaard taxon 37 and 44.</title>
        <authorList>
            <person name="Christensen H."/>
        </authorList>
    </citation>
    <scope>NUCLEOTIDE SEQUENCE [LARGE SCALE GENOMIC DNA]</scope>
    <source>
        <strain evidence="13 14">B96_3</strain>
    </source>
</reference>
<dbReference type="InterPro" id="IPR050298">
    <property type="entry name" value="Gram-neg_bact_OMP"/>
</dbReference>
<name>A0A3A1Y8Y0_9GAMM</name>
<keyword evidence="3" id="KW-0813">Transport</keyword>
<dbReference type="GO" id="GO:0006811">
    <property type="term" value="P:monoatomic ion transport"/>
    <property type="evidence" value="ECO:0007669"/>
    <property type="project" value="UniProtKB-KW"/>
</dbReference>
<feature type="signal peptide" evidence="11">
    <location>
        <begin position="1"/>
        <end position="19"/>
    </location>
</feature>
<feature type="chain" id="PRO_5017281104" description="Porin domain-containing protein" evidence="11">
    <location>
        <begin position="20"/>
        <end position="380"/>
    </location>
</feature>
<sequence>MKKTLLTLALASLVGSAFANTTVYQSDVARLYVDGYTRFVYAYEKNKDGLTSKTTNQYVKARYRLAFGGDFRVADSTAYGFRVRLQNNFLQDGTSKVYTYATDATAKSHLSEGTQYFAFDRAYVYLANDQFGRLQLGRQTTVVDGAADSDLEYLDFLTALRANTRTTGNQTVYYTSPVFNNFVFEYSYSQTKHNRKLYSSIADGNRVVQNAFAGTYAFSTGTAVKATAVFENLRNTEANVTKKKGFEVAVVQKLLNDDLTVAAAYDYVRTQNKDGVVSQVTNSTDKHHSVVVKASYRLNQYFQPYAGATYQKLDLESANAEHKVAGFYLGAQSDVYQLDTFKVRVFGETLFLRDRVKNESTDKKRTIKDTAFAAGVKVSF</sequence>
<comment type="caution">
    <text evidence="13">The sequence shown here is derived from an EMBL/GenBank/DDBJ whole genome shotgun (WGS) entry which is preliminary data.</text>
</comment>
<evidence type="ECO:0000256" key="3">
    <source>
        <dbReference type="ARBA" id="ARBA00022448"/>
    </source>
</evidence>
<comment type="subcellular location">
    <subcellularLocation>
        <location evidence="1">Cell outer membrane</location>
        <topology evidence="1">Multi-pass membrane protein</topology>
    </subcellularLocation>
</comment>
<dbReference type="EMBL" id="NRHC01000025">
    <property type="protein sequence ID" value="RIY33776.1"/>
    <property type="molecule type" value="Genomic_DNA"/>
</dbReference>
<evidence type="ECO:0000256" key="2">
    <source>
        <dbReference type="ARBA" id="ARBA00011233"/>
    </source>
</evidence>
<dbReference type="PANTHER" id="PTHR34501">
    <property type="entry name" value="PROTEIN YDDL-RELATED"/>
    <property type="match status" value="1"/>
</dbReference>
<evidence type="ECO:0000256" key="7">
    <source>
        <dbReference type="ARBA" id="ARBA00023065"/>
    </source>
</evidence>
<dbReference type="GO" id="GO:0015288">
    <property type="term" value="F:porin activity"/>
    <property type="evidence" value="ECO:0007669"/>
    <property type="project" value="UniProtKB-KW"/>
</dbReference>
<dbReference type="PANTHER" id="PTHR34501:SF9">
    <property type="entry name" value="MAJOR OUTER MEMBRANE PROTEIN P.IA"/>
    <property type="match status" value="1"/>
</dbReference>
<evidence type="ECO:0000313" key="13">
    <source>
        <dbReference type="EMBL" id="RIY33776.1"/>
    </source>
</evidence>
<protein>
    <recommendedName>
        <fullName evidence="12">Porin domain-containing protein</fullName>
    </recommendedName>
</protein>